<keyword evidence="9" id="KW-0805">Transcription regulation</keyword>
<dbReference type="Proteomes" id="UP000268321">
    <property type="component" value="Unassembled WGS sequence"/>
</dbReference>
<comment type="subcellular location">
    <subcellularLocation>
        <location evidence="2">Chromosome</location>
        <location evidence="2">Telomere</location>
    </subcellularLocation>
    <subcellularLocation>
        <location evidence="1">Nucleus</location>
    </subcellularLocation>
</comment>
<gene>
    <name evidence="15" type="ORF">METBISCDRAFT_18137</name>
</gene>
<keyword evidence="7" id="KW-0819">tRNA processing</keyword>
<dbReference type="GO" id="GO:0008033">
    <property type="term" value="P:tRNA processing"/>
    <property type="evidence" value="ECO:0007669"/>
    <property type="project" value="UniProtKB-KW"/>
</dbReference>
<evidence type="ECO:0000256" key="11">
    <source>
        <dbReference type="ARBA" id="ARBA00023163"/>
    </source>
</evidence>
<keyword evidence="6" id="KW-0158">Chromosome</keyword>
<evidence type="ECO:0000256" key="3">
    <source>
        <dbReference type="ARBA" id="ARBA00008529"/>
    </source>
</evidence>
<evidence type="ECO:0000256" key="5">
    <source>
        <dbReference type="ARBA" id="ARBA00019746"/>
    </source>
</evidence>
<organism evidence="15 16">
    <name type="scientific">Metschnikowia bicuspidata</name>
    <dbReference type="NCBI Taxonomy" id="27322"/>
    <lineage>
        <taxon>Eukaryota</taxon>
        <taxon>Fungi</taxon>
        <taxon>Dikarya</taxon>
        <taxon>Ascomycota</taxon>
        <taxon>Saccharomycotina</taxon>
        <taxon>Pichiomycetes</taxon>
        <taxon>Metschnikowiaceae</taxon>
        <taxon>Metschnikowia</taxon>
    </lineage>
</organism>
<feature type="compositionally biased region" description="Basic and acidic residues" evidence="14">
    <location>
        <begin position="86"/>
        <end position="98"/>
    </location>
</feature>
<comment type="function">
    <text evidence="13">Component of the EKC/KEOPS complex that is required for the formation of a threonylcarbamoyl group on adenosine at position 37 (t(6)A37) in tRNAs that read codons beginning with adenine. The complex is probably involved in the transfer of the threonylcarbamoyl moiety of threonylcarbamoyl-AMP (TC-AMP) to the N6 group of A37. GON7 likely plays a supporting role to the catalytic subunit KAE1 in the complex. The EKC/KEOPS complex also promotes both telomere uncapping and telomere elongation. The complex is required for efficient recruitment of transcriptional coactivators.</text>
</comment>
<evidence type="ECO:0000256" key="1">
    <source>
        <dbReference type="ARBA" id="ARBA00004123"/>
    </source>
</evidence>
<evidence type="ECO:0000256" key="9">
    <source>
        <dbReference type="ARBA" id="ARBA00023015"/>
    </source>
</evidence>
<dbReference type="GO" id="GO:0005634">
    <property type="term" value="C:nucleus"/>
    <property type="evidence" value="ECO:0007669"/>
    <property type="project" value="UniProtKB-SubCell"/>
</dbReference>
<evidence type="ECO:0000256" key="6">
    <source>
        <dbReference type="ARBA" id="ARBA00022454"/>
    </source>
</evidence>
<evidence type="ECO:0000256" key="13">
    <source>
        <dbReference type="ARBA" id="ARBA00025393"/>
    </source>
</evidence>
<evidence type="ECO:0000313" key="16">
    <source>
        <dbReference type="Proteomes" id="UP000268321"/>
    </source>
</evidence>
<evidence type="ECO:0000256" key="12">
    <source>
        <dbReference type="ARBA" id="ARBA00023242"/>
    </source>
</evidence>
<dbReference type="OrthoDB" id="2288868at2759"/>
<comment type="similarity">
    <text evidence="3">Belongs to the GON7 family.</text>
</comment>
<evidence type="ECO:0000256" key="2">
    <source>
        <dbReference type="ARBA" id="ARBA00004574"/>
    </source>
</evidence>
<feature type="region of interest" description="Disordered" evidence="14">
    <location>
        <begin position="1"/>
        <end position="64"/>
    </location>
</feature>
<evidence type="ECO:0000313" key="15">
    <source>
        <dbReference type="EMBL" id="RKP29629.1"/>
    </source>
</evidence>
<dbReference type="EMBL" id="ML004479">
    <property type="protein sequence ID" value="RKP29629.1"/>
    <property type="molecule type" value="Genomic_DNA"/>
</dbReference>
<name>A0A4V1J2T0_9ASCO</name>
<dbReference type="GO" id="GO:0000781">
    <property type="term" value="C:chromosome, telomeric region"/>
    <property type="evidence" value="ECO:0007669"/>
    <property type="project" value="UniProtKB-SubCell"/>
</dbReference>
<keyword evidence="12" id="KW-0539">Nucleus</keyword>
<feature type="region of interest" description="Disordered" evidence="14">
    <location>
        <begin position="86"/>
        <end position="107"/>
    </location>
</feature>
<reference evidence="16" key="1">
    <citation type="journal article" date="2018" name="Nat. Microbiol.">
        <title>Leveraging single-cell genomics to expand the fungal tree of life.</title>
        <authorList>
            <person name="Ahrendt S.R."/>
            <person name="Quandt C.A."/>
            <person name="Ciobanu D."/>
            <person name="Clum A."/>
            <person name="Salamov A."/>
            <person name="Andreopoulos B."/>
            <person name="Cheng J.F."/>
            <person name="Woyke T."/>
            <person name="Pelin A."/>
            <person name="Henrissat B."/>
            <person name="Reynolds N.K."/>
            <person name="Benny G.L."/>
            <person name="Smith M.E."/>
            <person name="James T.Y."/>
            <person name="Grigoriev I.V."/>
        </authorList>
    </citation>
    <scope>NUCLEOTIDE SEQUENCE [LARGE SCALE GENOMIC DNA]</scope>
    <source>
        <strain evidence="16">Baker2002</strain>
    </source>
</reference>
<keyword evidence="10" id="KW-0010">Activator</keyword>
<evidence type="ECO:0000256" key="10">
    <source>
        <dbReference type="ARBA" id="ARBA00023159"/>
    </source>
</evidence>
<proteinExistence type="inferred from homology"/>
<evidence type="ECO:0000256" key="4">
    <source>
        <dbReference type="ARBA" id="ARBA00011534"/>
    </source>
</evidence>
<feature type="compositionally biased region" description="Polar residues" evidence="14">
    <location>
        <begin position="8"/>
        <end position="20"/>
    </location>
</feature>
<protein>
    <recommendedName>
        <fullName evidence="5">EKC/KEOPS complex subunit GON7</fullName>
    </recommendedName>
</protein>
<dbReference type="AlphaFoldDB" id="A0A4V1J2T0"/>
<accession>A0A4V1J2T0</accession>
<evidence type="ECO:0000256" key="8">
    <source>
        <dbReference type="ARBA" id="ARBA00022895"/>
    </source>
</evidence>
<dbReference type="Pfam" id="PF08738">
    <property type="entry name" value="Gon7"/>
    <property type="match status" value="1"/>
</dbReference>
<evidence type="ECO:0000256" key="7">
    <source>
        <dbReference type="ARBA" id="ARBA00022694"/>
    </source>
</evidence>
<sequence>MTILIPTATYTSPSEPNTVELTPGDGPHSTDGRTTQISDVVLKAGGEDRDRPSPAKGTPAGNLRAQLTTLQDKLNDFLTLRMQSSKKVEDDDLEKQILDDGVEEDSD</sequence>
<dbReference type="InterPro" id="IPR014849">
    <property type="entry name" value="EKC/KEOPS_Gon7"/>
</dbReference>
<comment type="subunit">
    <text evidence="4">Component of the EKC/KEOPS complex composed of at least BUD32, CGI121, GON7, KAE1 and PCC1; the whole complex dimerizes.</text>
</comment>
<evidence type="ECO:0000256" key="14">
    <source>
        <dbReference type="SAM" id="MobiDB-lite"/>
    </source>
</evidence>
<keyword evidence="11" id="KW-0804">Transcription</keyword>
<keyword evidence="8" id="KW-0779">Telomere</keyword>
<keyword evidence="16" id="KW-1185">Reference proteome</keyword>